<proteinExistence type="inferred from homology"/>
<dbReference type="InterPro" id="IPR036625">
    <property type="entry name" value="E3-bd_dom_sf"/>
</dbReference>
<evidence type="ECO:0000256" key="6">
    <source>
        <dbReference type="RuleBase" id="RU361139"/>
    </source>
</evidence>
<keyword evidence="9" id="KW-1185">Reference proteome</keyword>
<keyword evidence="5 6" id="KW-0670">Pyruvate</keyword>
<dbReference type="SUPFAM" id="SSF47005">
    <property type="entry name" value="Peripheral subunit-binding domain of 2-oxo acid dehydrogenase complex"/>
    <property type="match status" value="1"/>
</dbReference>
<dbReference type="EC" id="1.2.4.1" evidence="6"/>
<dbReference type="FunFam" id="3.40.50.970:FF:000013">
    <property type="entry name" value="Pyruvate dehydrogenase E1 component subunit alpha"/>
    <property type="match status" value="1"/>
</dbReference>
<protein>
    <recommendedName>
        <fullName evidence="6">Pyruvate dehydrogenase E1 component subunit alpha</fullName>
        <ecNumber evidence="6">1.2.4.1</ecNumber>
    </recommendedName>
</protein>
<dbReference type="InterPro" id="IPR017597">
    <property type="entry name" value="Pyrv_DH_E1_asu_subgrp-y"/>
</dbReference>
<dbReference type="InterPro" id="IPR001017">
    <property type="entry name" value="DH_E1"/>
</dbReference>
<comment type="similarity">
    <text evidence="2">Belongs to the 2-oxoacid dehydrogenase family.</text>
</comment>
<sequence>MLLLPRGAAGAAALARRRGLAYKAGPSVHRLIDAHELRGRAIEATGPRGTVTVADVRAAARIKAVEDEKARVPVSIEVVPFETYMCEAPSTTVVTNRAEMLGYYEQMYTMRRMELGADALYKSKHIRGFCHLYDGQEAVCVGMEAALTWKDSIITAYRDHCYQLSRGDTPATIFAELMGRATGCAKGKGGSMHMYMAKNNFFGGNGIVGAQQPLGAGLAFAHLYRGDGGVAFALYGDGAANQGQLFEGMNMAALWKLPIVFVCENNQYGMGTAKARSSANTDYYKRGVYIAGLKVDGMSVLAVRQAVAFAADRCRAGNGPFVLEMDTYRYHGHSMSDPGVTYRDREEVSGVRRARDPVEGLKNLLLKHNLATPEEIKALETRTRKEMDVAVEAAKKDPAPPLSELYKDVYCRQSPDMFIRGADLASSHGSVDWAPGS</sequence>
<dbReference type="AlphaFoldDB" id="A0A8J5X3G8"/>
<comment type="caution">
    <text evidence="8">The sequence shown here is derived from an EMBL/GenBank/DDBJ whole genome shotgun (WGS) entry which is preliminary data.</text>
</comment>
<dbReference type="Proteomes" id="UP000751190">
    <property type="component" value="Unassembled WGS sequence"/>
</dbReference>
<keyword evidence="3 6" id="KW-0560">Oxidoreductase</keyword>
<dbReference type="PANTHER" id="PTHR11516">
    <property type="entry name" value="PYRUVATE DEHYDROGENASE E1 COMPONENT, ALPHA SUBUNIT BACTERIAL AND ORGANELLAR"/>
    <property type="match status" value="1"/>
</dbReference>
<feature type="domain" description="Peripheral subunit-binding (PSBD)" evidence="7">
    <location>
        <begin position="23"/>
        <end position="60"/>
    </location>
</feature>
<comment type="cofactor">
    <cofactor evidence="1 6">
        <name>thiamine diphosphate</name>
        <dbReference type="ChEBI" id="CHEBI:58937"/>
    </cofactor>
</comment>
<keyword evidence="4 6" id="KW-0786">Thiamine pyrophosphate</keyword>
<dbReference type="GO" id="GO:0004739">
    <property type="term" value="F:pyruvate dehydrogenase (acetyl-transferring) activity"/>
    <property type="evidence" value="ECO:0007669"/>
    <property type="project" value="UniProtKB-UniRule"/>
</dbReference>
<reference evidence="8" key="1">
    <citation type="submission" date="2021-05" db="EMBL/GenBank/DDBJ databases">
        <title>The genome of the haptophyte Pavlova lutheri (Diacronema luteri, Pavlovales) - a model for lipid biosynthesis in eukaryotic algae.</title>
        <authorList>
            <person name="Hulatt C.J."/>
            <person name="Posewitz M.C."/>
        </authorList>
    </citation>
    <scope>NUCLEOTIDE SEQUENCE</scope>
    <source>
        <strain evidence="8">NIVA-4/92</strain>
    </source>
</reference>
<dbReference type="OrthoDB" id="10256198at2759"/>
<evidence type="ECO:0000313" key="9">
    <source>
        <dbReference type="Proteomes" id="UP000751190"/>
    </source>
</evidence>
<dbReference type="InterPro" id="IPR029061">
    <property type="entry name" value="THDP-binding"/>
</dbReference>
<dbReference type="NCBIfam" id="TIGR03182">
    <property type="entry name" value="PDH_E1_alph_y"/>
    <property type="match status" value="1"/>
</dbReference>
<dbReference type="Pfam" id="PF00676">
    <property type="entry name" value="E1_dh"/>
    <property type="match status" value="1"/>
</dbReference>
<evidence type="ECO:0000256" key="5">
    <source>
        <dbReference type="ARBA" id="ARBA00023317"/>
    </source>
</evidence>
<dbReference type="InterPro" id="IPR004167">
    <property type="entry name" value="PSBD"/>
</dbReference>
<accession>A0A8J5X3G8</accession>
<dbReference type="PROSITE" id="PS51826">
    <property type="entry name" value="PSBD"/>
    <property type="match status" value="1"/>
</dbReference>
<dbReference type="SUPFAM" id="SSF52518">
    <property type="entry name" value="Thiamin diphosphate-binding fold (THDP-binding)"/>
    <property type="match status" value="1"/>
</dbReference>
<evidence type="ECO:0000259" key="7">
    <source>
        <dbReference type="PROSITE" id="PS51826"/>
    </source>
</evidence>
<dbReference type="OMA" id="LGYEMPC"/>
<dbReference type="CDD" id="cd02000">
    <property type="entry name" value="TPP_E1_PDC_ADC_BCADC"/>
    <property type="match status" value="1"/>
</dbReference>
<dbReference type="Gene3D" id="3.40.50.970">
    <property type="match status" value="1"/>
</dbReference>
<dbReference type="Gene3D" id="4.10.320.10">
    <property type="entry name" value="E3-binding domain"/>
    <property type="match status" value="1"/>
</dbReference>
<evidence type="ECO:0000256" key="1">
    <source>
        <dbReference type="ARBA" id="ARBA00001964"/>
    </source>
</evidence>
<comment type="function">
    <text evidence="6">The pyruvate dehydrogenase complex catalyzes the overall conversion of pyruvate to acetyl-CoA and CO(2).</text>
</comment>
<gene>
    <name evidence="8" type="ORF">KFE25_011020</name>
</gene>
<dbReference type="InterPro" id="IPR050642">
    <property type="entry name" value="PDH_E1_Alpha_Subunit"/>
</dbReference>
<dbReference type="PANTHER" id="PTHR11516:SF60">
    <property type="entry name" value="PYRUVATE DEHYDROGENASE E1 COMPONENT SUBUNIT ALPHA"/>
    <property type="match status" value="1"/>
</dbReference>
<evidence type="ECO:0000256" key="2">
    <source>
        <dbReference type="ARBA" id="ARBA00007317"/>
    </source>
</evidence>
<comment type="catalytic activity">
    <reaction evidence="6">
        <text>N(6)-[(R)-lipoyl]-L-lysyl-[protein] + pyruvate + H(+) = N(6)-[(R)-S(8)-acetyldihydrolipoyl]-L-lysyl-[protein] + CO2</text>
        <dbReference type="Rhea" id="RHEA:19189"/>
        <dbReference type="Rhea" id="RHEA-COMP:10474"/>
        <dbReference type="Rhea" id="RHEA-COMP:10478"/>
        <dbReference type="ChEBI" id="CHEBI:15361"/>
        <dbReference type="ChEBI" id="CHEBI:15378"/>
        <dbReference type="ChEBI" id="CHEBI:16526"/>
        <dbReference type="ChEBI" id="CHEBI:83099"/>
        <dbReference type="ChEBI" id="CHEBI:83111"/>
        <dbReference type="EC" id="1.2.4.1"/>
    </reaction>
</comment>
<evidence type="ECO:0000313" key="8">
    <source>
        <dbReference type="EMBL" id="KAG8459971.1"/>
    </source>
</evidence>
<dbReference type="GO" id="GO:0006086">
    <property type="term" value="P:pyruvate decarboxylation to acetyl-CoA"/>
    <property type="evidence" value="ECO:0007669"/>
    <property type="project" value="InterPro"/>
</dbReference>
<dbReference type="GO" id="GO:0016746">
    <property type="term" value="F:acyltransferase activity"/>
    <property type="evidence" value="ECO:0007669"/>
    <property type="project" value="InterPro"/>
</dbReference>
<name>A0A8J5X3G8_DIALT</name>
<evidence type="ECO:0000256" key="3">
    <source>
        <dbReference type="ARBA" id="ARBA00023002"/>
    </source>
</evidence>
<organism evidence="8 9">
    <name type="scientific">Diacronema lutheri</name>
    <name type="common">Unicellular marine alga</name>
    <name type="synonym">Monochrysis lutheri</name>
    <dbReference type="NCBI Taxonomy" id="2081491"/>
    <lineage>
        <taxon>Eukaryota</taxon>
        <taxon>Haptista</taxon>
        <taxon>Haptophyta</taxon>
        <taxon>Pavlovophyceae</taxon>
        <taxon>Pavlovales</taxon>
        <taxon>Pavlovaceae</taxon>
        <taxon>Diacronema</taxon>
    </lineage>
</organism>
<dbReference type="EMBL" id="JAGTXO010000036">
    <property type="protein sequence ID" value="KAG8459971.1"/>
    <property type="molecule type" value="Genomic_DNA"/>
</dbReference>
<evidence type="ECO:0000256" key="4">
    <source>
        <dbReference type="ARBA" id="ARBA00023052"/>
    </source>
</evidence>